<name>A0A9X0DA43_9CNID</name>
<sequence>MALQKIRDHKPLVASFVLFPQETKADSDRKSRGNYRSCVGTAFVEGLVLPHTNEMNVEKSLFASRDQREEKVPRD</sequence>
<dbReference type="EMBL" id="MU825401">
    <property type="protein sequence ID" value="KAJ7392400.1"/>
    <property type="molecule type" value="Genomic_DNA"/>
</dbReference>
<gene>
    <name evidence="1" type="ORF">OS493_012062</name>
</gene>
<proteinExistence type="predicted"/>
<comment type="caution">
    <text evidence="1">The sequence shown here is derived from an EMBL/GenBank/DDBJ whole genome shotgun (WGS) entry which is preliminary data.</text>
</comment>
<evidence type="ECO:0000313" key="1">
    <source>
        <dbReference type="EMBL" id="KAJ7392400.1"/>
    </source>
</evidence>
<dbReference type="Proteomes" id="UP001163046">
    <property type="component" value="Unassembled WGS sequence"/>
</dbReference>
<reference evidence="1" key="1">
    <citation type="submission" date="2023-01" db="EMBL/GenBank/DDBJ databases">
        <title>Genome assembly of the deep-sea coral Lophelia pertusa.</title>
        <authorList>
            <person name="Herrera S."/>
            <person name="Cordes E."/>
        </authorList>
    </citation>
    <scope>NUCLEOTIDE SEQUENCE</scope>
    <source>
        <strain evidence="1">USNM1676648</strain>
        <tissue evidence="1">Polyp</tissue>
    </source>
</reference>
<keyword evidence="2" id="KW-1185">Reference proteome</keyword>
<protein>
    <submittedName>
        <fullName evidence="1">Uncharacterized protein</fullName>
    </submittedName>
</protein>
<evidence type="ECO:0000313" key="2">
    <source>
        <dbReference type="Proteomes" id="UP001163046"/>
    </source>
</evidence>
<dbReference type="AlphaFoldDB" id="A0A9X0DA43"/>
<organism evidence="1 2">
    <name type="scientific">Desmophyllum pertusum</name>
    <dbReference type="NCBI Taxonomy" id="174260"/>
    <lineage>
        <taxon>Eukaryota</taxon>
        <taxon>Metazoa</taxon>
        <taxon>Cnidaria</taxon>
        <taxon>Anthozoa</taxon>
        <taxon>Hexacorallia</taxon>
        <taxon>Scleractinia</taxon>
        <taxon>Caryophylliina</taxon>
        <taxon>Caryophylliidae</taxon>
        <taxon>Desmophyllum</taxon>
    </lineage>
</organism>
<accession>A0A9X0DA43</accession>